<keyword evidence="2" id="KW-1185">Reference proteome</keyword>
<evidence type="ECO:0000313" key="1">
    <source>
        <dbReference type="EMBL" id="WNQ08968.1"/>
    </source>
</evidence>
<dbReference type="PANTHER" id="PTHR34387:SF2">
    <property type="entry name" value="SLR1258 PROTEIN"/>
    <property type="match status" value="1"/>
</dbReference>
<accession>A0AA96RDD6</accession>
<name>A0AA96RDD6_9BACL</name>
<proteinExistence type="predicted"/>
<dbReference type="GO" id="GO:0006974">
    <property type="term" value="P:DNA damage response"/>
    <property type="evidence" value="ECO:0007669"/>
    <property type="project" value="TreeGrafter"/>
</dbReference>
<protein>
    <submittedName>
        <fullName evidence="1">SIMPL domain-containing protein</fullName>
    </submittedName>
</protein>
<dbReference type="InterPro" id="IPR007497">
    <property type="entry name" value="SIMPL/DUF541"/>
</dbReference>
<dbReference type="Proteomes" id="UP001305702">
    <property type="component" value="Chromosome"/>
</dbReference>
<sequence>MKEHCPNVIEVIGVGKVNAVPDEAVIVLGVDSQGLELQKVQAENAATVSTIIRSLLALSVPRENIQTTDYRIEPQYDYPDGKAVFRGYKVTHLLRIENGEIGLTGQIVDTAVSQGANNVSSISFDVKHREAYVQEALSLAIRNARQKAEAIAVTLRIPLPALPCEVQELPPASGPVPYSAALYAKSEAATPIQPGQISITASVRVTYPIS</sequence>
<dbReference type="Gene3D" id="3.30.110.170">
    <property type="entry name" value="Protein of unknown function (DUF541), domain 1"/>
    <property type="match status" value="1"/>
</dbReference>
<evidence type="ECO:0000313" key="2">
    <source>
        <dbReference type="Proteomes" id="UP001305702"/>
    </source>
</evidence>
<dbReference type="KEGG" id="paun:MJA45_15065"/>
<dbReference type="RefSeq" id="WP_315602735.1">
    <property type="nucleotide sequence ID" value="NZ_CP130318.1"/>
</dbReference>
<reference evidence="1 2" key="1">
    <citation type="submission" date="2022-02" db="EMBL/GenBank/DDBJ databases">
        <title>Paenibacillus sp. MBLB1776 Whole Genome Shotgun Sequencing.</title>
        <authorList>
            <person name="Hwang C.Y."/>
            <person name="Cho E.-S."/>
            <person name="Seo M.-J."/>
        </authorList>
    </citation>
    <scope>NUCLEOTIDE SEQUENCE [LARGE SCALE GENOMIC DNA]</scope>
    <source>
        <strain evidence="1 2">MBLB1776</strain>
    </source>
</reference>
<dbReference type="Pfam" id="PF04402">
    <property type="entry name" value="SIMPL"/>
    <property type="match status" value="1"/>
</dbReference>
<dbReference type="EMBL" id="CP130318">
    <property type="protein sequence ID" value="WNQ08968.1"/>
    <property type="molecule type" value="Genomic_DNA"/>
</dbReference>
<dbReference type="AlphaFoldDB" id="A0AA96RDD6"/>
<organism evidence="1 2">
    <name type="scientific">Paenibacillus aurantius</name>
    <dbReference type="NCBI Taxonomy" id="2918900"/>
    <lineage>
        <taxon>Bacteria</taxon>
        <taxon>Bacillati</taxon>
        <taxon>Bacillota</taxon>
        <taxon>Bacilli</taxon>
        <taxon>Bacillales</taxon>
        <taxon>Paenibacillaceae</taxon>
        <taxon>Paenibacillus</taxon>
    </lineage>
</organism>
<dbReference type="InterPro" id="IPR052022">
    <property type="entry name" value="26kDa_periplasmic_antigen"/>
</dbReference>
<dbReference type="Gene3D" id="3.30.70.2970">
    <property type="entry name" value="Protein of unknown function (DUF541), domain 2"/>
    <property type="match status" value="1"/>
</dbReference>
<gene>
    <name evidence="1" type="ORF">MJA45_15065</name>
</gene>
<dbReference type="PANTHER" id="PTHR34387">
    <property type="entry name" value="SLR1258 PROTEIN"/>
    <property type="match status" value="1"/>
</dbReference>